<accession>X0WB36</accession>
<protein>
    <recommendedName>
        <fullName evidence="2">PABS domain-containing protein</fullName>
    </recommendedName>
</protein>
<dbReference type="EMBL" id="BARS01021984">
    <property type="protein sequence ID" value="GAG09876.1"/>
    <property type="molecule type" value="Genomic_DNA"/>
</dbReference>
<comment type="caution">
    <text evidence="1">The sequence shown here is derived from an EMBL/GenBank/DDBJ whole genome shotgun (WGS) entry which is preliminary data.</text>
</comment>
<dbReference type="SUPFAM" id="SSF53335">
    <property type="entry name" value="S-adenosyl-L-methionine-dependent methyltransferases"/>
    <property type="match status" value="1"/>
</dbReference>
<organism evidence="1">
    <name type="scientific">marine sediment metagenome</name>
    <dbReference type="NCBI Taxonomy" id="412755"/>
    <lineage>
        <taxon>unclassified sequences</taxon>
        <taxon>metagenomes</taxon>
        <taxon>ecological metagenomes</taxon>
    </lineage>
</organism>
<reference evidence="1" key="1">
    <citation type="journal article" date="2014" name="Front. Microbiol.">
        <title>High frequency of phylogenetically diverse reductive dehalogenase-homologous genes in deep subseafloor sedimentary metagenomes.</title>
        <authorList>
            <person name="Kawai M."/>
            <person name="Futagami T."/>
            <person name="Toyoda A."/>
            <person name="Takaki Y."/>
            <person name="Nishi S."/>
            <person name="Hori S."/>
            <person name="Arai W."/>
            <person name="Tsubouchi T."/>
            <person name="Morono Y."/>
            <person name="Uchiyama I."/>
            <person name="Ito T."/>
            <person name="Fujiyama A."/>
            <person name="Inagaki F."/>
            <person name="Takami H."/>
        </authorList>
    </citation>
    <scope>NUCLEOTIDE SEQUENCE</scope>
    <source>
        <strain evidence="1">Expedition CK06-06</strain>
    </source>
</reference>
<dbReference type="InterPro" id="IPR029063">
    <property type="entry name" value="SAM-dependent_MTases_sf"/>
</dbReference>
<evidence type="ECO:0000313" key="1">
    <source>
        <dbReference type="EMBL" id="GAG09876.1"/>
    </source>
</evidence>
<dbReference type="AlphaFoldDB" id="X0WB36"/>
<evidence type="ECO:0008006" key="2">
    <source>
        <dbReference type="Google" id="ProtNLM"/>
    </source>
</evidence>
<dbReference type="CDD" id="cd02440">
    <property type="entry name" value="AdoMet_MTases"/>
    <property type="match status" value="1"/>
</dbReference>
<sequence length="210" mass="23611">MASWEDYKVDIPEGKEGDWTVSKFDVSKEEASTQNMRASFAFSSRGMGIEAGTYTRLQHGGTTVMSDTPSEIRDHRTPIDVARGEVLIVGLGIGMVAAACLKKPGVTKVTVVEMSPEVIHLTGDHLKGIYGDRLEIIEADILDWKPPKGRKWDVAWFDIWNDKCGDNTVEMSKLNRRYGRRTEWKGCWGESECKEANRQWAREKKALGLC</sequence>
<proteinExistence type="predicted"/>
<gene>
    <name evidence="1" type="ORF">S01H1_35205</name>
</gene>
<dbReference type="Gene3D" id="3.40.50.150">
    <property type="entry name" value="Vaccinia Virus protein VP39"/>
    <property type="match status" value="1"/>
</dbReference>
<name>X0WB36_9ZZZZ</name>